<evidence type="ECO:0000313" key="2">
    <source>
        <dbReference type="EMBL" id="SHL05139.1"/>
    </source>
</evidence>
<dbReference type="Proteomes" id="UP000184388">
    <property type="component" value="Unassembled WGS sequence"/>
</dbReference>
<comment type="caution">
    <text evidence="2">The sequence shown here is derived from an EMBL/GenBank/DDBJ whole genome shotgun (WGS) entry which is preliminary data.</text>
</comment>
<reference evidence="3" key="1">
    <citation type="submission" date="2016-11" db="EMBL/GenBank/DDBJ databases">
        <authorList>
            <person name="Jaros S."/>
            <person name="Januszkiewicz K."/>
            <person name="Wedrychowicz H."/>
        </authorList>
    </citation>
    <scope>NUCLEOTIDE SEQUENCE [LARGE SCALE GENOMIC DNA]</scope>
    <source>
        <strain evidence="3">CGMCC 4.3555</strain>
    </source>
</reference>
<accession>A0A9X8QP57</accession>
<organism evidence="2 3">
    <name type="scientific">Streptomyces yunnanensis</name>
    <dbReference type="NCBI Taxonomy" id="156453"/>
    <lineage>
        <taxon>Bacteria</taxon>
        <taxon>Bacillati</taxon>
        <taxon>Actinomycetota</taxon>
        <taxon>Actinomycetes</taxon>
        <taxon>Kitasatosporales</taxon>
        <taxon>Streptomycetaceae</taxon>
        <taxon>Streptomyces</taxon>
    </lineage>
</organism>
<proteinExistence type="predicted"/>
<evidence type="ECO:0008006" key="4">
    <source>
        <dbReference type="Google" id="ProtNLM"/>
    </source>
</evidence>
<name>A0A9X8QP57_9ACTN</name>
<evidence type="ECO:0000313" key="3">
    <source>
        <dbReference type="Proteomes" id="UP000184388"/>
    </source>
</evidence>
<gene>
    <name evidence="2" type="ORF">SAMN05216268_102366</name>
</gene>
<evidence type="ECO:0000256" key="1">
    <source>
        <dbReference type="SAM" id="MobiDB-lite"/>
    </source>
</evidence>
<feature type="region of interest" description="Disordered" evidence="1">
    <location>
        <begin position="157"/>
        <end position="276"/>
    </location>
</feature>
<dbReference type="EMBL" id="FRBK01000002">
    <property type="protein sequence ID" value="SHL05139.1"/>
    <property type="molecule type" value="Genomic_DNA"/>
</dbReference>
<dbReference type="AlphaFoldDB" id="A0A9X8QP57"/>
<feature type="compositionally biased region" description="Basic and acidic residues" evidence="1">
    <location>
        <begin position="172"/>
        <end position="201"/>
    </location>
</feature>
<feature type="compositionally biased region" description="Gly residues" evidence="1">
    <location>
        <begin position="245"/>
        <end position="254"/>
    </location>
</feature>
<sequence>MGPTEAWFAKRIGRALQSPPCVTSVKPGRYLGVTIEKSITAPFVAAVILAASVGTASFASADAGPKTPNFRMHTTPSAPYGTVLSRIGVNERRSPSTDSAITGSLGYGALVGLRCMAKAQEVEGNRFWFRLRGRHAWVPARYVKITGHAEWCEEAAGGTSSKDEAGDAFGKGADDTSSKGAEDTFGKGADDTSSKGAEDASGKGVDGTSSKGADATSGKDEAGDAFGKGAEDTSGKGADATSGKGVDGTSGKGADGTSVKRAADRQASGDESEVAY</sequence>
<protein>
    <recommendedName>
        <fullName evidence="4">SH3 domain-containing protein</fullName>
    </recommendedName>
</protein>